<dbReference type="SUPFAM" id="SSF46689">
    <property type="entry name" value="Homeodomain-like"/>
    <property type="match status" value="1"/>
</dbReference>
<keyword evidence="2 4" id="KW-0238">DNA-binding</keyword>
<dbReference type="InterPro" id="IPR050109">
    <property type="entry name" value="HTH-type_TetR-like_transc_reg"/>
</dbReference>
<organism evidence="6 7">
    <name type="scientific">Antricoccus suffuscus</name>
    <dbReference type="NCBI Taxonomy" id="1629062"/>
    <lineage>
        <taxon>Bacteria</taxon>
        <taxon>Bacillati</taxon>
        <taxon>Actinomycetota</taxon>
        <taxon>Actinomycetes</taxon>
        <taxon>Geodermatophilales</taxon>
        <taxon>Antricoccaceae</taxon>
        <taxon>Antricoccus</taxon>
    </lineage>
</organism>
<evidence type="ECO:0000256" key="2">
    <source>
        <dbReference type="ARBA" id="ARBA00023125"/>
    </source>
</evidence>
<protein>
    <submittedName>
        <fullName evidence="6">TetR family transcriptional regulator</fullName>
    </submittedName>
</protein>
<keyword evidence="1" id="KW-0805">Transcription regulation</keyword>
<dbReference type="GO" id="GO:0000976">
    <property type="term" value="F:transcription cis-regulatory region binding"/>
    <property type="evidence" value="ECO:0007669"/>
    <property type="project" value="TreeGrafter"/>
</dbReference>
<keyword evidence="7" id="KW-1185">Reference proteome</keyword>
<dbReference type="PANTHER" id="PTHR30055">
    <property type="entry name" value="HTH-TYPE TRANSCRIPTIONAL REGULATOR RUTR"/>
    <property type="match status" value="1"/>
</dbReference>
<sequence>MGREPADRSPRSRNATSRELEKAALTLLKKDGVLAGLNLREVADLAGVNRGLVYHYFGSRGELLRAALRRDSERRSDSYRVDPPGRTVVKRIELWTRMSMKYAEQLRLVAILLLDGGTRVRLMPRRDVTQHELQDDQEAGAIGPNVDLIALHALLQAHGIGYAITRTQLAKEFGIGVRDLDARMVELMERIAVGLESDRD</sequence>
<evidence type="ECO:0000259" key="5">
    <source>
        <dbReference type="PROSITE" id="PS50977"/>
    </source>
</evidence>
<evidence type="ECO:0000313" key="7">
    <source>
        <dbReference type="Proteomes" id="UP000237752"/>
    </source>
</evidence>
<dbReference type="EMBL" id="PVUE01000001">
    <property type="protein sequence ID" value="PRZ43966.1"/>
    <property type="molecule type" value="Genomic_DNA"/>
</dbReference>
<dbReference type="RefSeq" id="WP_106347031.1">
    <property type="nucleotide sequence ID" value="NZ_PVUE01000001.1"/>
</dbReference>
<reference evidence="6 7" key="1">
    <citation type="submission" date="2018-03" db="EMBL/GenBank/DDBJ databases">
        <title>Genomic Encyclopedia of Archaeal and Bacterial Type Strains, Phase II (KMG-II): from individual species to whole genera.</title>
        <authorList>
            <person name="Goeker M."/>
        </authorList>
    </citation>
    <scope>NUCLEOTIDE SEQUENCE [LARGE SCALE GENOMIC DNA]</scope>
    <source>
        <strain evidence="6 7">DSM 100065</strain>
    </source>
</reference>
<dbReference type="InterPro" id="IPR009057">
    <property type="entry name" value="Homeodomain-like_sf"/>
</dbReference>
<dbReference type="Proteomes" id="UP000237752">
    <property type="component" value="Unassembled WGS sequence"/>
</dbReference>
<dbReference type="InterPro" id="IPR001647">
    <property type="entry name" value="HTH_TetR"/>
</dbReference>
<dbReference type="AlphaFoldDB" id="A0A2T1A5V0"/>
<keyword evidence="3" id="KW-0804">Transcription</keyword>
<evidence type="ECO:0000313" key="6">
    <source>
        <dbReference type="EMBL" id="PRZ43966.1"/>
    </source>
</evidence>
<dbReference type="Gene3D" id="1.10.357.10">
    <property type="entry name" value="Tetracycline Repressor, domain 2"/>
    <property type="match status" value="1"/>
</dbReference>
<accession>A0A2T1A5V0</accession>
<feature type="DNA-binding region" description="H-T-H motif" evidence="4">
    <location>
        <begin position="38"/>
        <end position="57"/>
    </location>
</feature>
<dbReference type="Pfam" id="PF00440">
    <property type="entry name" value="TetR_N"/>
    <property type="match status" value="1"/>
</dbReference>
<comment type="caution">
    <text evidence="6">The sequence shown here is derived from an EMBL/GenBank/DDBJ whole genome shotgun (WGS) entry which is preliminary data.</text>
</comment>
<gene>
    <name evidence="6" type="ORF">CLV47_10190</name>
</gene>
<dbReference type="PANTHER" id="PTHR30055:SF234">
    <property type="entry name" value="HTH-TYPE TRANSCRIPTIONAL REGULATOR BETI"/>
    <property type="match status" value="1"/>
</dbReference>
<dbReference type="OrthoDB" id="8479950at2"/>
<evidence type="ECO:0000256" key="1">
    <source>
        <dbReference type="ARBA" id="ARBA00023015"/>
    </source>
</evidence>
<evidence type="ECO:0000256" key="4">
    <source>
        <dbReference type="PROSITE-ProRule" id="PRU00335"/>
    </source>
</evidence>
<dbReference type="PROSITE" id="PS50977">
    <property type="entry name" value="HTH_TETR_2"/>
    <property type="match status" value="1"/>
</dbReference>
<dbReference type="GO" id="GO:0003700">
    <property type="term" value="F:DNA-binding transcription factor activity"/>
    <property type="evidence" value="ECO:0007669"/>
    <property type="project" value="TreeGrafter"/>
</dbReference>
<evidence type="ECO:0000256" key="3">
    <source>
        <dbReference type="ARBA" id="ARBA00023163"/>
    </source>
</evidence>
<proteinExistence type="predicted"/>
<name>A0A2T1A5V0_9ACTN</name>
<feature type="domain" description="HTH tetR-type" evidence="5">
    <location>
        <begin position="14"/>
        <end position="75"/>
    </location>
</feature>